<feature type="region of interest" description="Disordered" evidence="1">
    <location>
        <begin position="30"/>
        <end position="69"/>
    </location>
</feature>
<accession>K6YSE9</accession>
<protein>
    <submittedName>
        <fullName evidence="2">Uncharacterized protein</fullName>
    </submittedName>
</protein>
<reference evidence="3" key="1">
    <citation type="journal article" date="2014" name="Environ. Microbiol.">
        <title>Comparative genomics of the marine bacterial genus Glaciecola reveals the high degree of genomic diversity and genomic characteristic for cold adaptation.</title>
        <authorList>
            <person name="Qin Q.L."/>
            <person name="Xie B.B."/>
            <person name="Yu Y."/>
            <person name="Shu Y.L."/>
            <person name="Rong J.C."/>
            <person name="Zhang Y.J."/>
            <person name="Zhao D.L."/>
            <person name="Chen X.L."/>
            <person name="Zhang X.Y."/>
            <person name="Chen B."/>
            <person name="Zhou B.C."/>
            <person name="Zhang Y.Z."/>
        </authorList>
    </citation>
    <scope>NUCLEOTIDE SEQUENCE [LARGE SCALE GENOMIC DNA]</scope>
    <source>
        <strain evidence="3">LMG 21857</strain>
    </source>
</reference>
<name>K6YSE9_9ALTE</name>
<dbReference type="AlphaFoldDB" id="K6YSE9"/>
<evidence type="ECO:0000256" key="1">
    <source>
        <dbReference type="SAM" id="MobiDB-lite"/>
    </source>
</evidence>
<comment type="caution">
    <text evidence="2">The sequence shown here is derived from an EMBL/GenBank/DDBJ whole genome shotgun (WGS) entry which is preliminary data.</text>
</comment>
<organism evidence="2 3">
    <name type="scientific">Paraglaciecola polaris LMG 21857</name>
    <dbReference type="NCBI Taxonomy" id="1129793"/>
    <lineage>
        <taxon>Bacteria</taxon>
        <taxon>Pseudomonadati</taxon>
        <taxon>Pseudomonadota</taxon>
        <taxon>Gammaproteobacteria</taxon>
        <taxon>Alteromonadales</taxon>
        <taxon>Alteromonadaceae</taxon>
        <taxon>Paraglaciecola</taxon>
    </lineage>
</organism>
<sequence length="133" mass="14788">MSVKKQPISLSVKPRGKAAIDDDAVESFANQAETETQKITQQNKIASTSTTSRADKKKNKPAASKVKRDSFTMPEDDYELIHKLINKLMKAGMLMNKGEILRAGLKALNDMSVKELKDVCDQVERIKTGRPPE</sequence>
<evidence type="ECO:0000313" key="2">
    <source>
        <dbReference type="EMBL" id="GAC35649.1"/>
    </source>
</evidence>
<dbReference type="OrthoDB" id="9182647at2"/>
<evidence type="ECO:0000313" key="3">
    <source>
        <dbReference type="Proteomes" id="UP000006322"/>
    </source>
</evidence>
<dbReference type="RefSeq" id="WP_007107409.1">
    <property type="nucleotide sequence ID" value="NZ_BAER01000146.1"/>
</dbReference>
<dbReference type="Proteomes" id="UP000006322">
    <property type="component" value="Unassembled WGS sequence"/>
</dbReference>
<dbReference type="STRING" id="1129793.GPLA_4775"/>
<gene>
    <name evidence="2" type="ORF">GPLA_4775</name>
</gene>
<keyword evidence="3" id="KW-1185">Reference proteome</keyword>
<feature type="compositionally biased region" description="Polar residues" evidence="1">
    <location>
        <begin position="30"/>
        <end position="52"/>
    </location>
</feature>
<dbReference type="EMBL" id="BAER01000146">
    <property type="protein sequence ID" value="GAC35649.1"/>
    <property type="molecule type" value="Genomic_DNA"/>
</dbReference>
<proteinExistence type="predicted"/>